<sequence>MRDHWWWRPGWRVGRRMYTFHTTFQDQPALHRLVAAYQAPLSALNGLDLIPYQWLHLTMQGIGFTDEVSDADIAAITRAAATRLESVGPVQLAFTRPVTDPEALQFHVQPADRMRVIRQAVRQAIADVWDPERIPDAEQWTPHVSIAYSNSDGPIELYAKALDSVQAEPVTITIRRIQLIVLDRDEHVYRWTTKATIPLVAVGTD</sequence>
<proteinExistence type="predicted"/>
<evidence type="ECO:0000313" key="2">
    <source>
        <dbReference type="Proteomes" id="UP001603978"/>
    </source>
</evidence>
<dbReference type="Proteomes" id="UP001603978">
    <property type="component" value="Unassembled WGS sequence"/>
</dbReference>
<evidence type="ECO:0000313" key="1">
    <source>
        <dbReference type="EMBL" id="MFG1705419.1"/>
    </source>
</evidence>
<name>A0ABW7AE90_9ACTN</name>
<dbReference type="InterPro" id="IPR009097">
    <property type="entry name" value="Cyclic_Pdiesterase"/>
</dbReference>
<comment type="caution">
    <text evidence="1">The sequence shown here is derived from an EMBL/GenBank/DDBJ whole genome shotgun (WGS) entry which is preliminary data.</text>
</comment>
<protein>
    <submittedName>
        <fullName evidence="1">2'-5' RNA ligase family protein</fullName>
    </submittedName>
</protein>
<dbReference type="GO" id="GO:0016874">
    <property type="term" value="F:ligase activity"/>
    <property type="evidence" value="ECO:0007669"/>
    <property type="project" value="UniProtKB-KW"/>
</dbReference>
<dbReference type="RefSeq" id="WP_393167414.1">
    <property type="nucleotide sequence ID" value="NZ_JBICRM010000011.1"/>
</dbReference>
<reference evidence="1 2" key="1">
    <citation type="submission" date="2024-10" db="EMBL/GenBank/DDBJ databases">
        <authorList>
            <person name="Topkara A.R."/>
            <person name="Saygin H."/>
        </authorList>
    </citation>
    <scope>NUCLEOTIDE SEQUENCE [LARGE SCALE GENOMIC DNA]</scope>
    <source>
        <strain evidence="1 2">M3C6</strain>
    </source>
</reference>
<dbReference type="SUPFAM" id="SSF55144">
    <property type="entry name" value="LigT-like"/>
    <property type="match status" value="1"/>
</dbReference>
<dbReference type="EMBL" id="JBICRM010000011">
    <property type="protein sequence ID" value="MFG1705419.1"/>
    <property type="molecule type" value="Genomic_DNA"/>
</dbReference>
<gene>
    <name evidence="1" type="ORF">ACFLIM_19695</name>
</gene>
<keyword evidence="2" id="KW-1185">Reference proteome</keyword>
<organism evidence="1 2">
    <name type="scientific">Nonomuraea marmarensis</name>
    <dbReference type="NCBI Taxonomy" id="3351344"/>
    <lineage>
        <taxon>Bacteria</taxon>
        <taxon>Bacillati</taxon>
        <taxon>Actinomycetota</taxon>
        <taxon>Actinomycetes</taxon>
        <taxon>Streptosporangiales</taxon>
        <taxon>Streptosporangiaceae</taxon>
        <taxon>Nonomuraea</taxon>
    </lineage>
</organism>
<accession>A0ABW7AE90</accession>
<keyword evidence="1" id="KW-0436">Ligase</keyword>
<dbReference type="Gene3D" id="3.90.1140.10">
    <property type="entry name" value="Cyclic phosphodiesterase"/>
    <property type="match status" value="1"/>
</dbReference>
<dbReference type="Pfam" id="PF13563">
    <property type="entry name" value="2_5_RNA_ligase2"/>
    <property type="match status" value="1"/>
</dbReference>